<keyword evidence="2" id="KW-1185">Reference proteome</keyword>
<dbReference type="Proteomes" id="UP000273252">
    <property type="component" value="Unassembled WGS sequence"/>
</dbReference>
<evidence type="ECO:0000313" key="2">
    <source>
        <dbReference type="Proteomes" id="UP000273252"/>
    </source>
</evidence>
<evidence type="ECO:0000313" key="1">
    <source>
        <dbReference type="EMBL" id="RJX66202.1"/>
    </source>
</evidence>
<dbReference type="OrthoDB" id="5902234at2"/>
<dbReference type="SUPFAM" id="SSF52768">
    <property type="entry name" value="Arginase/deacetylase"/>
    <property type="match status" value="1"/>
</dbReference>
<name>A0A3A6QHU4_9VIBR</name>
<sequence length="276" mass="31463">MFGLFRRKQVNDIKGSSPYSLALLSVSERLKPMTQVEFEIANQSLEEVFDWLSEQEQGHWFNGGHFNMSDQTGAQYQLKISRYFGSNTLPVVFTNNTETILHSLPLLDSPRKEVGVIHIGHQFDLRDPLDVEQGSAFHFALARYNGCRLFYLGVDDNQSMKTFEYAEDLGCDWMKASECTFSHRFAVKQQLTAYLAHCDEVVLNIDLASLYPKLRLEHGDGLDVQIVNRIIRLVLMSQKTKLVQLVGWKDKHIYSKATQGVLHEIATMVPSRDCAA</sequence>
<dbReference type="Gene3D" id="3.40.800.10">
    <property type="entry name" value="Ureohydrolase domain"/>
    <property type="match status" value="1"/>
</dbReference>
<gene>
    <name evidence="1" type="ORF">DZ860_20430</name>
</gene>
<dbReference type="AlphaFoldDB" id="A0A3A6QHU4"/>
<organism evidence="1 2">
    <name type="scientific">Vibrio sinensis</name>
    <dbReference type="NCBI Taxonomy" id="2302434"/>
    <lineage>
        <taxon>Bacteria</taxon>
        <taxon>Pseudomonadati</taxon>
        <taxon>Pseudomonadota</taxon>
        <taxon>Gammaproteobacteria</taxon>
        <taxon>Vibrionales</taxon>
        <taxon>Vibrionaceae</taxon>
        <taxon>Vibrio</taxon>
    </lineage>
</organism>
<dbReference type="EMBL" id="QVMU01000029">
    <property type="protein sequence ID" value="RJX66202.1"/>
    <property type="molecule type" value="Genomic_DNA"/>
</dbReference>
<accession>A0A3A6QHU4</accession>
<dbReference type="RefSeq" id="WP_120034823.1">
    <property type="nucleotide sequence ID" value="NZ_QVMU01000029.1"/>
</dbReference>
<protein>
    <submittedName>
        <fullName evidence="1">Arginase</fullName>
    </submittedName>
</protein>
<comment type="caution">
    <text evidence="1">The sequence shown here is derived from an EMBL/GenBank/DDBJ whole genome shotgun (WGS) entry which is preliminary data.</text>
</comment>
<proteinExistence type="predicted"/>
<reference evidence="1 2" key="1">
    <citation type="submission" date="2018-08" db="EMBL/GenBank/DDBJ databases">
        <title>Vibrio isolated from the Eastern China Marginal Seas.</title>
        <authorList>
            <person name="Li Y."/>
        </authorList>
    </citation>
    <scope>NUCLEOTIDE SEQUENCE [LARGE SCALE GENOMIC DNA]</scope>
    <source>
        <strain evidence="1 2">BEI233</strain>
    </source>
</reference>
<dbReference type="InterPro" id="IPR023696">
    <property type="entry name" value="Ureohydrolase_dom_sf"/>
</dbReference>